<reference evidence="2" key="2">
    <citation type="submission" date="2020-08" db="EMBL/GenBank/DDBJ databases">
        <title>Plant Genome Project.</title>
        <authorList>
            <person name="Zhang R.-G."/>
        </authorList>
    </citation>
    <scope>NUCLEOTIDE SEQUENCE</scope>
    <source>
        <strain evidence="2">Huo1</strain>
        <tissue evidence="2">Leaf</tissue>
    </source>
</reference>
<protein>
    <submittedName>
        <fullName evidence="2">Uncharacterized protein</fullName>
    </submittedName>
</protein>
<keyword evidence="1" id="KW-0472">Membrane</keyword>
<comment type="caution">
    <text evidence="2">The sequence shown here is derived from an EMBL/GenBank/DDBJ whole genome shotgun (WGS) entry which is preliminary data.</text>
</comment>
<dbReference type="Proteomes" id="UP000298416">
    <property type="component" value="Unassembled WGS sequence"/>
</dbReference>
<accession>A0A8X8WQK2</accession>
<keyword evidence="1" id="KW-1133">Transmembrane helix</keyword>
<keyword evidence="3" id="KW-1185">Reference proteome</keyword>
<evidence type="ECO:0000313" key="2">
    <source>
        <dbReference type="EMBL" id="KAG6398244.1"/>
    </source>
</evidence>
<dbReference type="EMBL" id="PNBA02000015">
    <property type="protein sequence ID" value="KAG6398244.1"/>
    <property type="molecule type" value="Genomic_DNA"/>
</dbReference>
<proteinExistence type="predicted"/>
<reference evidence="2" key="1">
    <citation type="submission" date="2018-01" db="EMBL/GenBank/DDBJ databases">
        <authorList>
            <person name="Mao J.F."/>
        </authorList>
    </citation>
    <scope>NUCLEOTIDE SEQUENCE</scope>
    <source>
        <strain evidence="2">Huo1</strain>
        <tissue evidence="2">Leaf</tissue>
    </source>
</reference>
<feature type="transmembrane region" description="Helical" evidence="1">
    <location>
        <begin position="6"/>
        <end position="29"/>
    </location>
</feature>
<evidence type="ECO:0000256" key="1">
    <source>
        <dbReference type="SAM" id="Phobius"/>
    </source>
</evidence>
<dbReference type="AlphaFoldDB" id="A0A8X8WQK2"/>
<keyword evidence="1" id="KW-0812">Transmembrane</keyword>
<sequence length="101" mass="11035">MAIVISVILLFLGMGVLVLIHVWIVGRTLRNDVSSERRNAVERDDIEKLPCFDFAAKAKGSSPGLEKFRDAVVQPQLPRGARGFVAAEGSRLPHLQSCCSC</sequence>
<gene>
    <name evidence="2" type="ORF">SASPL_139699</name>
</gene>
<organism evidence="2">
    <name type="scientific">Salvia splendens</name>
    <name type="common">Scarlet sage</name>
    <dbReference type="NCBI Taxonomy" id="180675"/>
    <lineage>
        <taxon>Eukaryota</taxon>
        <taxon>Viridiplantae</taxon>
        <taxon>Streptophyta</taxon>
        <taxon>Embryophyta</taxon>
        <taxon>Tracheophyta</taxon>
        <taxon>Spermatophyta</taxon>
        <taxon>Magnoliopsida</taxon>
        <taxon>eudicotyledons</taxon>
        <taxon>Gunneridae</taxon>
        <taxon>Pentapetalae</taxon>
        <taxon>asterids</taxon>
        <taxon>lamiids</taxon>
        <taxon>Lamiales</taxon>
        <taxon>Lamiaceae</taxon>
        <taxon>Nepetoideae</taxon>
        <taxon>Mentheae</taxon>
        <taxon>Salviinae</taxon>
        <taxon>Salvia</taxon>
        <taxon>Salvia subgen. Calosphace</taxon>
        <taxon>core Calosphace</taxon>
    </lineage>
</organism>
<evidence type="ECO:0000313" key="3">
    <source>
        <dbReference type="Proteomes" id="UP000298416"/>
    </source>
</evidence>
<name>A0A8X8WQK2_SALSN</name>